<name>A0ABV6C3I3_9ACTN</name>
<reference evidence="2 3" key="1">
    <citation type="submission" date="2024-09" db="EMBL/GenBank/DDBJ databases">
        <authorList>
            <person name="Sun Q."/>
            <person name="Mori K."/>
        </authorList>
    </citation>
    <scope>NUCLEOTIDE SEQUENCE [LARGE SCALE GENOMIC DNA]</scope>
    <source>
        <strain evidence="2 3">JCM 15389</strain>
    </source>
</reference>
<dbReference type="RefSeq" id="WP_377789746.1">
    <property type="nucleotide sequence ID" value="NZ_JBHLYQ010000082.1"/>
</dbReference>
<proteinExistence type="predicted"/>
<accession>A0ABV6C3I3</accession>
<dbReference type="SUPFAM" id="SSF51905">
    <property type="entry name" value="FAD/NAD(P)-binding domain"/>
    <property type="match status" value="2"/>
</dbReference>
<sequence>MATVVVLGGNFAGCTSALEVRRHLRKLDPDGAHEVIVVSRSEDFLFVPSLTWVPFQEREIADISFPVGPVLEAHGVQFVHDTAERVDLAEQVVTTAAGQRLPYDFLVVATGPKLDWSIPGLGPSGFTSCICTPPDALAARTAFERLVDEPGPVVVGATQRAGCIGAAYEFLLNLEFQLRQHGVRDRVELTWVTPEPFLGHFGIGGLPHAQGLMERFFEHLGIRWRTGVAIDHAEEGTMVLGDGSHLEFAFAMIVPPFVGQDVVAASPGLGNAHALVPVRDTYQHREHPNVFGAGVAIDVPSPFSTPVAVGVPKTGYPADVEGKVVGENIARLVASRVDLRERPFSQIPGLCVLDAGHKEVVIVANHLFPPRDHALLIPNPLYDEGKRLFERYYLWKARHGYSWLP</sequence>
<gene>
    <name evidence="2" type="ORF">ACFFRE_08785</name>
</gene>
<organism evidence="2 3">
    <name type="scientific">Aciditerrimonas ferrireducens</name>
    <dbReference type="NCBI Taxonomy" id="667306"/>
    <lineage>
        <taxon>Bacteria</taxon>
        <taxon>Bacillati</taxon>
        <taxon>Actinomycetota</taxon>
        <taxon>Acidimicrobiia</taxon>
        <taxon>Acidimicrobiales</taxon>
        <taxon>Acidimicrobiaceae</taxon>
        <taxon>Aciditerrimonas</taxon>
    </lineage>
</organism>
<evidence type="ECO:0000313" key="3">
    <source>
        <dbReference type="Proteomes" id="UP001589788"/>
    </source>
</evidence>
<dbReference type="PANTHER" id="PTHR43755">
    <property type="match status" value="1"/>
</dbReference>
<dbReference type="Pfam" id="PF07992">
    <property type="entry name" value="Pyr_redox_2"/>
    <property type="match status" value="1"/>
</dbReference>
<dbReference type="EMBL" id="JBHLYQ010000082">
    <property type="protein sequence ID" value="MFC0082239.1"/>
    <property type="molecule type" value="Genomic_DNA"/>
</dbReference>
<dbReference type="InterPro" id="IPR023753">
    <property type="entry name" value="FAD/NAD-binding_dom"/>
</dbReference>
<comment type="caution">
    <text evidence="2">The sequence shown here is derived from an EMBL/GenBank/DDBJ whole genome shotgun (WGS) entry which is preliminary data.</text>
</comment>
<feature type="domain" description="FAD/NAD(P)-binding" evidence="1">
    <location>
        <begin position="3"/>
        <end position="294"/>
    </location>
</feature>
<dbReference type="InterPro" id="IPR052541">
    <property type="entry name" value="SQRD"/>
</dbReference>
<evidence type="ECO:0000259" key="1">
    <source>
        <dbReference type="Pfam" id="PF07992"/>
    </source>
</evidence>
<dbReference type="EC" id="1.6.5.-" evidence="2"/>
<keyword evidence="2" id="KW-0560">Oxidoreductase</keyword>
<protein>
    <submittedName>
        <fullName evidence="2">NAD(P)/FAD-dependent oxidoreductase</fullName>
        <ecNumber evidence="2">1.6.5.-</ecNumber>
    </submittedName>
</protein>
<evidence type="ECO:0000313" key="2">
    <source>
        <dbReference type="EMBL" id="MFC0082239.1"/>
    </source>
</evidence>
<dbReference type="PANTHER" id="PTHR43755:SF1">
    <property type="entry name" value="FAD-DEPENDENT PYRIDINE NUCLEOTIDE-DISULPHIDE OXIDOREDUCTASE"/>
    <property type="match status" value="1"/>
</dbReference>
<dbReference type="GO" id="GO:0016491">
    <property type="term" value="F:oxidoreductase activity"/>
    <property type="evidence" value="ECO:0007669"/>
    <property type="project" value="UniProtKB-KW"/>
</dbReference>
<keyword evidence="3" id="KW-1185">Reference proteome</keyword>
<dbReference type="Proteomes" id="UP001589788">
    <property type="component" value="Unassembled WGS sequence"/>
</dbReference>
<dbReference type="Gene3D" id="3.50.50.100">
    <property type="match status" value="1"/>
</dbReference>
<dbReference type="InterPro" id="IPR036188">
    <property type="entry name" value="FAD/NAD-bd_sf"/>
</dbReference>